<name>A0A223E9D7_9BACI</name>
<dbReference type="AlphaFoldDB" id="A0A223E9D7"/>
<dbReference type="InterPro" id="IPR014245">
    <property type="entry name" value="Spore_III_AF"/>
</dbReference>
<dbReference type="NCBIfam" id="TIGR02896">
    <property type="entry name" value="spore_III_AF"/>
    <property type="match status" value="1"/>
</dbReference>
<keyword evidence="1" id="KW-1133">Transmembrane helix</keyword>
<dbReference type="RefSeq" id="WP_094246191.1">
    <property type="nucleotide sequence ID" value="NZ_CP017703.1"/>
</dbReference>
<gene>
    <name evidence="2" type="ORF">AP3564_17885</name>
</gene>
<evidence type="ECO:0000313" key="3">
    <source>
        <dbReference type="Proteomes" id="UP000214606"/>
    </source>
</evidence>
<keyword evidence="1" id="KW-0812">Transmembrane</keyword>
<accession>A0A223E9D7</accession>
<dbReference type="Proteomes" id="UP000214606">
    <property type="component" value="Chromosome"/>
</dbReference>
<sequence length="205" mass="23490">MSFITEWVTNIILFIFIAIILDMLLPRSAMQKYVKVVVSLLLVSVILTPILNIFSYDFPNLLSEELLNSEAKEDSIKKSIEFKKNEIQANNRAYILEQMAVQMKNLAEEELVENYGLKVQKIHLSVDETKEKIESENDLKQVTVFVEEKDLPHTVETVKPVEINMNEEDKKMLANENEIIVKLAETWGVSKEKISIEMEGGGLSE</sequence>
<evidence type="ECO:0000256" key="1">
    <source>
        <dbReference type="SAM" id="Phobius"/>
    </source>
</evidence>
<evidence type="ECO:0000313" key="2">
    <source>
        <dbReference type="EMBL" id="ASS91866.1"/>
    </source>
</evidence>
<dbReference type="KEGG" id="apak:AP3564_17885"/>
<dbReference type="EMBL" id="CP017703">
    <property type="protein sequence ID" value="ASS91866.1"/>
    <property type="molecule type" value="Genomic_DNA"/>
</dbReference>
<feature type="transmembrane region" description="Helical" evidence="1">
    <location>
        <begin position="6"/>
        <end position="25"/>
    </location>
</feature>
<organism evidence="2 3">
    <name type="scientific">Aeribacillus pallidus</name>
    <dbReference type="NCBI Taxonomy" id="33936"/>
    <lineage>
        <taxon>Bacteria</taxon>
        <taxon>Bacillati</taxon>
        <taxon>Bacillota</taxon>
        <taxon>Bacilli</taxon>
        <taxon>Bacillales</taxon>
        <taxon>Bacillaceae</taxon>
        <taxon>Aeribacillus</taxon>
    </lineage>
</organism>
<dbReference type="Pfam" id="PF09581">
    <property type="entry name" value="Spore_III_AF"/>
    <property type="match status" value="1"/>
</dbReference>
<protein>
    <submittedName>
        <fullName evidence="2">Stage III sporulation protein AF</fullName>
    </submittedName>
</protein>
<reference evidence="2 3" key="1">
    <citation type="submission" date="2016-10" db="EMBL/GenBank/DDBJ databases">
        <title>The whole genome sequencing and assembly of Aeribacillus pallidus KCTC3564 strain.</title>
        <authorList>
            <person name="Lee Y.-J."/>
            <person name="Park M.-K."/>
            <person name="Yi H."/>
            <person name="Bahn Y.-S."/>
            <person name="Kim J.F."/>
            <person name="Lee D.-W."/>
        </authorList>
    </citation>
    <scope>NUCLEOTIDE SEQUENCE [LARGE SCALE GENOMIC DNA]</scope>
    <source>
        <strain evidence="2 3">KCTC3564</strain>
    </source>
</reference>
<proteinExistence type="predicted"/>
<keyword evidence="1" id="KW-0472">Membrane</keyword>
<feature type="transmembrane region" description="Helical" evidence="1">
    <location>
        <begin position="37"/>
        <end position="56"/>
    </location>
</feature>